<dbReference type="RefSeq" id="WP_047251026.1">
    <property type="nucleotide sequence ID" value="NZ_CP011367.1"/>
</dbReference>
<dbReference type="STRING" id="106634.TVD_05535"/>
<feature type="region of interest" description="Disordered" evidence="1">
    <location>
        <begin position="58"/>
        <end position="81"/>
    </location>
</feature>
<dbReference type="InterPro" id="IPR052521">
    <property type="entry name" value="Cell_div_SPOR-domain"/>
</dbReference>
<dbReference type="GO" id="GO:0032153">
    <property type="term" value="C:cell division site"/>
    <property type="evidence" value="ECO:0007669"/>
    <property type="project" value="TreeGrafter"/>
</dbReference>
<dbReference type="KEGG" id="tvr:TVD_05535"/>
<organism evidence="4 5">
    <name type="scientific">Thioalkalivibrio versutus</name>
    <dbReference type="NCBI Taxonomy" id="106634"/>
    <lineage>
        <taxon>Bacteria</taxon>
        <taxon>Pseudomonadati</taxon>
        <taxon>Pseudomonadota</taxon>
        <taxon>Gammaproteobacteria</taxon>
        <taxon>Chromatiales</taxon>
        <taxon>Ectothiorhodospiraceae</taxon>
        <taxon>Thioalkalivibrio</taxon>
    </lineage>
</organism>
<dbReference type="InterPro" id="IPR036680">
    <property type="entry name" value="SPOR-like_sf"/>
</dbReference>
<dbReference type="SUPFAM" id="SSF110997">
    <property type="entry name" value="Sporulation related repeat"/>
    <property type="match status" value="1"/>
</dbReference>
<dbReference type="Gene3D" id="3.30.70.1070">
    <property type="entry name" value="Sporulation related repeat"/>
    <property type="match status" value="1"/>
</dbReference>
<feature type="region of interest" description="Disordered" evidence="1">
    <location>
        <begin position="93"/>
        <end position="119"/>
    </location>
</feature>
<feature type="compositionally biased region" description="Low complexity" evidence="1">
    <location>
        <begin position="93"/>
        <end position="108"/>
    </location>
</feature>
<dbReference type="GO" id="GO:0032506">
    <property type="term" value="P:cytokinetic process"/>
    <property type="evidence" value="ECO:0007669"/>
    <property type="project" value="TreeGrafter"/>
</dbReference>
<evidence type="ECO:0000313" key="5">
    <source>
        <dbReference type="Proteomes" id="UP000064201"/>
    </source>
</evidence>
<evidence type="ECO:0000259" key="3">
    <source>
        <dbReference type="PROSITE" id="PS51724"/>
    </source>
</evidence>
<dbReference type="InterPro" id="IPR007730">
    <property type="entry name" value="SPOR-like_dom"/>
</dbReference>
<reference evidence="4 5" key="1">
    <citation type="submission" date="2015-04" db="EMBL/GenBank/DDBJ databases">
        <title>Complete Sequence for the Genome of the Thioalkalivibrio versutus D301.</title>
        <authorList>
            <person name="Mu T."/>
            <person name="Zhou J."/>
            <person name="Xu X."/>
        </authorList>
    </citation>
    <scope>NUCLEOTIDE SEQUENCE [LARGE SCALE GENOMIC DNA]</scope>
    <source>
        <strain evidence="4 5">D301</strain>
    </source>
</reference>
<dbReference type="GO" id="GO:0030428">
    <property type="term" value="C:cell septum"/>
    <property type="evidence" value="ECO:0007669"/>
    <property type="project" value="TreeGrafter"/>
</dbReference>
<dbReference type="OrthoDB" id="7069135at2"/>
<dbReference type="PANTHER" id="PTHR38687">
    <property type="entry name" value="CELL DIVISION PROTEIN DEDD-RELATED"/>
    <property type="match status" value="1"/>
</dbReference>
<gene>
    <name evidence="4" type="ORF">TVD_05535</name>
</gene>
<keyword evidence="2" id="KW-0472">Membrane</keyword>
<proteinExistence type="predicted"/>
<dbReference type="PROSITE" id="PS51724">
    <property type="entry name" value="SPOR"/>
    <property type="match status" value="1"/>
</dbReference>
<keyword evidence="2" id="KW-0812">Transmembrane</keyword>
<dbReference type="AlphaFoldDB" id="A0A0G3G370"/>
<evidence type="ECO:0000256" key="2">
    <source>
        <dbReference type="SAM" id="Phobius"/>
    </source>
</evidence>
<protein>
    <submittedName>
        <fullName evidence="4">Sporulation protein</fullName>
    </submittedName>
</protein>
<dbReference type="Pfam" id="PF05036">
    <property type="entry name" value="SPOR"/>
    <property type="match status" value="1"/>
</dbReference>
<feature type="domain" description="SPOR" evidence="3">
    <location>
        <begin position="119"/>
        <end position="198"/>
    </location>
</feature>
<dbReference type="EMBL" id="CP011367">
    <property type="protein sequence ID" value="AKJ94859.1"/>
    <property type="molecule type" value="Genomic_DNA"/>
</dbReference>
<evidence type="ECO:0000313" key="4">
    <source>
        <dbReference type="EMBL" id="AKJ94859.1"/>
    </source>
</evidence>
<dbReference type="Proteomes" id="UP000064201">
    <property type="component" value="Chromosome"/>
</dbReference>
<dbReference type="PATRIC" id="fig|106634.4.peg.1131"/>
<dbReference type="PANTHER" id="PTHR38687:SF1">
    <property type="entry name" value="CELL DIVISION PROTEIN DEDD"/>
    <property type="match status" value="1"/>
</dbReference>
<sequence length="199" mass="21300">MTSSDNPIRFRLVGAVILIVLAVIFLPWLFDGAGYEYMSGIDDPVPAAPAFAEPDIALPSERPAARRDTAPAAPAAERDRPVAELHSLENGEGARAAAGEQGGSAARQDVPVRSVEPDEPVQAGWAVQVGSFRGEDNAREQAARLRDTGWPAFIDDSMADGRPIYRVKVGPLAQREEAVKLGERLQDELELSGIVVAHP</sequence>
<name>A0A0G3G370_9GAMM</name>
<feature type="transmembrane region" description="Helical" evidence="2">
    <location>
        <begin position="12"/>
        <end position="30"/>
    </location>
</feature>
<keyword evidence="5" id="KW-1185">Reference proteome</keyword>
<evidence type="ECO:0000256" key="1">
    <source>
        <dbReference type="SAM" id="MobiDB-lite"/>
    </source>
</evidence>
<dbReference type="GO" id="GO:0042834">
    <property type="term" value="F:peptidoglycan binding"/>
    <property type="evidence" value="ECO:0007669"/>
    <property type="project" value="InterPro"/>
</dbReference>
<accession>A0A0G3G370</accession>
<keyword evidence="2" id="KW-1133">Transmembrane helix</keyword>